<feature type="region of interest" description="Disordered" evidence="2">
    <location>
        <begin position="378"/>
        <end position="404"/>
    </location>
</feature>
<dbReference type="Proteomes" id="UP001224775">
    <property type="component" value="Unassembled WGS sequence"/>
</dbReference>
<evidence type="ECO:0000313" key="6">
    <source>
        <dbReference type="Proteomes" id="UP001224775"/>
    </source>
</evidence>
<feature type="compositionally biased region" description="Polar residues" evidence="2">
    <location>
        <begin position="35"/>
        <end position="45"/>
    </location>
</feature>
<sequence>MKSTNPFDDSPKVSTGGGAGTNPFSDDNEDDNPSFIGTSGGTSNSDTYFSTNTIKNNDNTIAALNTVSMSHTTGSTVEPSSIMAGGPSESPWQDLGDLPYRRVHLYSNVSWGCTITNNNHKDKSQQQQQQSQSGQSSQQTNSEEEMNEERFGLSWYPKSYVDAIRSHQNVSGDASEVARLLSTTTTTLVAGCPNGGPIAAVTIPLLSSGSISGSAGGGMGSSGFGSKTTIRIMNNAGSILAKIPFPPPKQELLDLSTTSTATVMQHRGPGDILTIGFTSRCVLVVVLRDSLTLCYDLSGKSVLPPFFALKFNSGSHHTPSPSRGGKVKLSGTELLEARVYEGGVAVLGVDMNSAIVELLDEHDDPAYADGMDISSRRIVPKSTSSSSSSSDHDPTRGDNSSSASPFFLAPPPHYAIVTPLPTSMFARSKHLSFGCIAVLPRQYSPSGRPELFLSTSDGSVVVAEANPSTSPNNGLTDVDCRSRINDGGGMGSSSAPIISMAFAPNGRFLACFTSNSILTVVSTTFESKVLEFSTSSGSSSPPRSMAWCGEDSVVLHWKDLGVLLVGPYGDWLRFPYGEEDEIGAAAVVGSRVHGDSEVYLVQEMDCCRVLTSNVVELLQRVPPGTADLLRIGSIEPGALLLDASDAFDSGSSNADEAARSITAREGLLSEAILDCVAAAVGEFDVRVQKRMLRAASYGLHFACKDETYRNKTPGRPSHEAVAFVRASRKLRVLNAIRRQGIGFAMTSAQYDAVMPKGVVARLMAAGRPSLAASVSEYLKLGRRVRDYARAMKASAFVSSPPESSMTNSQIAEEAIRIIQGKEKGGKKTQDEDEDSLSSPPSSGMYASVALAAHRSGRKGVADLLIMLEEGPEDKVHALLTIGAYADAAAVAAKARDSNLIYTTICAYEGGLPNNEEGKSLYFSGIINKFPTEAVNMFTSYYCRLGTLAVGDANPAVNIFLRRQKHTEAGLMIAKKALLVESMEGNKREKQKIEMLKDASKIFDVGGKDCAFQKACVDEQIQLMAEQEQLRLAYGSNEVAPPSSSVTSTIMSILKHGAVDQRSAHKLNADAERIAKKFKVPEKRLWHVKVRAFSESGQWAVMRNFCDSRAKPPIGMKPFALAAIKGKQGEAEIMHYVSRMQDKTDADDRYDLLCEAGLWKKALEEAVKQGDGRKIANVRSLCNNPDVQRLCDKYI</sequence>
<protein>
    <submittedName>
        <fullName evidence="5">Vacuolar protein sorting-associated protein 16</fullName>
    </submittedName>
</protein>
<organism evidence="5 6">
    <name type="scientific">Skeletonema marinoi</name>
    <dbReference type="NCBI Taxonomy" id="267567"/>
    <lineage>
        <taxon>Eukaryota</taxon>
        <taxon>Sar</taxon>
        <taxon>Stramenopiles</taxon>
        <taxon>Ochrophyta</taxon>
        <taxon>Bacillariophyta</taxon>
        <taxon>Coscinodiscophyceae</taxon>
        <taxon>Thalassiosirophycidae</taxon>
        <taxon>Thalassiosirales</taxon>
        <taxon>Skeletonemataceae</taxon>
        <taxon>Skeletonema</taxon>
        <taxon>Skeletonema marinoi-dohrnii complex</taxon>
    </lineage>
</organism>
<comment type="caution">
    <text evidence="5">The sequence shown here is derived from an EMBL/GenBank/DDBJ whole genome shotgun (WGS) entry which is preliminary data.</text>
</comment>
<evidence type="ECO:0000313" key="5">
    <source>
        <dbReference type="EMBL" id="KAK1740821.1"/>
    </source>
</evidence>
<feature type="compositionally biased region" description="Low complexity" evidence="2">
    <location>
        <begin position="125"/>
        <end position="139"/>
    </location>
</feature>
<feature type="domain" description="Vps16 N-terminal" evidence="4">
    <location>
        <begin position="492"/>
        <end position="701"/>
    </location>
</feature>
<feature type="domain" description="Vps16 C-terminal" evidence="3">
    <location>
        <begin position="845"/>
        <end position="1185"/>
    </location>
</feature>
<feature type="region of interest" description="Disordered" evidence="2">
    <location>
        <begin position="1"/>
        <end position="45"/>
    </location>
</feature>
<gene>
    <name evidence="5" type="ORF">QTG54_008916</name>
</gene>
<dbReference type="GO" id="GO:0016197">
    <property type="term" value="P:endosomal transport"/>
    <property type="evidence" value="ECO:0007669"/>
    <property type="project" value="TreeGrafter"/>
</dbReference>
<evidence type="ECO:0000256" key="1">
    <source>
        <dbReference type="ARBA" id="ARBA00009250"/>
    </source>
</evidence>
<dbReference type="GO" id="GO:0030897">
    <property type="term" value="C:HOPS complex"/>
    <property type="evidence" value="ECO:0007669"/>
    <property type="project" value="TreeGrafter"/>
</dbReference>
<keyword evidence="6" id="KW-1185">Reference proteome</keyword>
<dbReference type="SUPFAM" id="SSF75011">
    <property type="entry name" value="3-carboxy-cis,cis-mucoante lactonizing enzyme"/>
    <property type="match status" value="1"/>
</dbReference>
<dbReference type="GO" id="GO:0005768">
    <property type="term" value="C:endosome"/>
    <property type="evidence" value="ECO:0007669"/>
    <property type="project" value="TreeGrafter"/>
</dbReference>
<comment type="similarity">
    <text evidence="1">Belongs to the VPS16 family.</text>
</comment>
<dbReference type="GO" id="GO:0042144">
    <property type="term" value="P:vacuole fusion, non-autophagic"/>
    <property type="evidence" value="ECO:0007669"/>
    <property type="project" value="TreeGrafter"/>
</dbReference>
<feature type="region of interest" description="Disordered" evidence="2">
    <location>
        <begin position="117"/>
        <end position="149"/>
    </location>
</feature>
<name>A0AAD8Y8Q1_9STRA</name>
<evidence type="ECO:0000256" key="2">
    <source>
        <dbReference type="SAM" id="MobiDB-lite"/>
    </source>
</evidence>
<dbReference type="PANTHER" id="PTHR12811">
    <property type="entry name" value="VACUOLAR PROTEIN SORTING VPS16"/>
    <property type="match status" value="1"/>
</dbReference>
<proteinExistence type="inferred from homology"/>
<evidence type="ECO:0000259" key="4">
    <source>
        <dbReference type="Pfam" id="PF04841"/>
    </source>
</evidence>
<dbReference type="SUPFAM" id="SSF50978">
    <property type="entry name" value="WD40 repeat-like"/>
    <property type="match status" value="1"/>
</dbReference>
<dbReference type="InterPro" id="IPR038132">
    <property type="entry name" value="Vps16_C_sf"/>
</dbReference>
<dbReference type="PANTHER" id="PTHR12811:SF0">
    <property type="entry name" value="VACUOLAR PROTEIN SORTING-ASSOCIATED PROTEIN 16 HOMOLOG"/>
    <property type="match status" value="1"/>
</dbReference>
<dbReference type="Pfam" id="PF04841">
    <property type="entry name" value="Vps16_N"/>
    <property type="match status" value="1"/>
</dbReference>
<dbReference type="AlphaFoldDB" id="A0AAD8Y8Q1"/>
<accession>A0AAD8Y8Q1</accession>
<dbReference type="InterPro" id="IPR036322">
    <property type="entry name" value="WD40_repeat_dom_sf"/>
</dbReference>
<dbReference type="EMBL" id="JATAAI010000015">
    <property type="protein sequence ID" value="KAK1740821.1"/>
    <property type="molecule type" value="Genomic_DNA"/>
</dbReference>
<feature type="region of interest" description="Disordered" evidence="2">
    <location>
        <begin position="821"/>
        <end position="842"/>
    </location>
</feature>
<dbReference type="GO" id="GO:0005765">
    <property type="term" value="C:lysosomal membrane"/>
    <property type="evidence" value="ECO:0007669"/>
    <property type="project" value="TreeGrafter"/>
</dbReference>
<dbReference type="InterPro" id="IPR016534">
    <property type="entry name" value="VPS16"/>
</dbReference>
<dbReference type="Gene3D" id="1.10.150.780">
    <property type="entry name" value="Vps16, C-terminal region"/>
    <property type="match status" value="1"/>
</dbReference>
<dbReference type="FunFam" id="1.10.150.780:FF:000003">
    <property type="entry name" value="Vacuolar protein sorting-associated protein 16, putative"/>
    <property type="match status" value="1"/>
</dbReference>
<dbReference type="GO" id="GO:0006886">
    <property type="term" value="P:intracellular protein transport"/>
    <property type="evidence" value="ECO:0007669"/>
    <property type="project" value="InterPro"/>
</dbReference>
<dbReference type="InterPro" id="IPR006925">
    <property type="entry name" value="Vps16_C"/>
</dbReference>
<reference evidence="5" key="1">
    <citation type="submission" date="2023-06" db="EMBL/GenBank/DDBJ databases">
        <title>Survivors Of The Sea: Transcriptome response of Skeletonema marinoi to long-term dormancy.</title>
        <authorList>
            <person name="Pinder M.I.M."/>
            <person name="Kourtchenko O."/>
            <person name="Robertson E.K."/>
            <person name="Larsson T."/>
            <person name="Maumus F."/>
            <person name="Osuna-Cruz C.M."/>
            <person name="Vancaester E."/>
            <person name="Stenow R."/>
            <person name="Vandepoele K."/>
            <person name="Ploug H."/>
            <person name="Bruchert V."/>
            <person name="Godhe A."/>
            <person name="Topel M."/>
        </authorList>
    </citation>
    <scope>NUCLEOTIDE SEQUENCE</scope>
    <source>
        <strain evidence="5">R05AC</strain>
    </source>
</reference>
<dbReference type="Pfam" id="PF04840">
    <property type="entry name" value="Vps16_C"/>
    <property type="match status" value="1"/>
</dbReference>
<dbReference type="InterPro" id="IPR006926">
    <property type="entry name" value="Vps16_N"/>
</dbReference>
<dbReference type="GO" id="GO:0003779">
    <property type="term" value="F:actin binding"/>
    <property type="evidence" value="ECO:0007669"/>
    <property type="project" value="TreeGrafter"/>
</dbReference>
<evidence type="ECO:0000259" key="3">
    <source>
        <dbReference type="Pfam" id="PF04840"/>
    </source>
</evidence>